<dbReference type="AlphaFoldDB" id="A0AAD7IR03"/>
<comment type="caution">
    <text evidence="2">The sequence shown here is derived from an EMBL/GenBank/DDBJ whole genome shotgun (WGS) entry which is preliminary data.</text>
</comment>
<feature type="region of interest" description="Disordered" evidence="1">
    <location>
        <begin position="53"/>
        <end position="98"/>
    </location>
</feature>
<keyword evidence="3" id="KW-1185">Reference proteome</keyword>
<dbReference type="Proteomes" id="UP001215598">
    <property type="component" value="Unassembled WGS sequence"/>
</dbReference>
<evidence type="ECO:0000313" key="2">
    <source>
        <dbReference type="EMBL" id="KAJ7748429.1"/>
    </source>
</evidence>
<gene>
    <name evidence="2" type="ORF">B0H16DRAFT_907173</name>
</gene>
<organism evidence="2 3">
    <name type="scientific">Mycena metata</name>
    <dbReference type="NCBI Taxonomy" id="1033252"/>
    <lineage>
        <taxon>Eukaryota</taxon>
        <taxon>Fungi</taxon>
        <taxon>Dikarya</taxon>
        <taxon>Basidiomycota</taxon>
        <taxon>Agaricomycotina</taxon>
        <taxon>Agaricomycetes</taxon>
        <taxon>Agaricomycetidae</taxon>
        <taxon>Agaricales</taxon>
        <taxon>Marasmiineae</taxon>
        <taxon>Mycenaceae</taxon>
        <taxon>Mycena</taxon>
    </lineage>
</organism>
<evidence type="ECO:0000313" key="3">
    <source>
        <dbReference type="Proteomes" id="UP001215598"/>
    </source>
</evidence>
<proteinExistence type="predicted"/>
<protein>
    <submittedName>
        <fullName evidence="2">Uncharacterized protein</fullName>
    </submittedName>
</protein>
<feature type="compositionally biased region" description="Basic residues" evidence="1">
    <location>
        <begin position="76"/>
        <end position="86"/>
    </location>
</feature>
<evidence type="ECO:0000256" key="1">
    <source>
        <dbReference type="SAM" id="MobiDB-lite"/>
    </source>
</evidence>
<sequence length="197" mass="22239">MSLAAVGTMTWHTASALPAKSAPSSHVRPTTEYARYSTSTTACACRDSPIVTTPREREEKKRSAGARGCISSSAPGRKKKRGRGRIGRAPSRLHPARRKIHYTARAPSPQVQRQMRQMRILLARPPTDSSVRTHRARALRDHRIASWTSQSIETRLDRTAPSTHHDHDREIRRCVHPRLCRIASPALRAICRRHLLR</sequence>
<accession>A0AAD7IR03</accession>
<reference evidence="2" key="1">
    <citation type="submission" date="2023-03" db="EMBL/GenBank/DDBJ databases">
        <title>Massive genome expansion in bonnet fungi (Mycena s.s.) driven by repeated elements and novel gene families across ecological guilds.</title>
        <authorList>
            <consortium name="Lawrence Berkeley National Laboratory"/>
            <person name="Harder C.B."/>
            <person name="Miyauchi S."/>
            <person name="Viragh M."/>
            <person name="Kuo A."/>
            <person name="Thoen E."/>
            <person name="Andreopoulos B."/>
            <person name="Lu D."/>
            <person name="Skrede I."/>
            <person name="Drula E."/>
            <person name="Henrissat B."/>
            <person name="Morin E."/>
            <person name="Kohler A."/>
            <person name="Barry K."/>
            <person name="LaButti K."/>
            <person name="Morin E."/>
            <person name="Salamov A."/>
            <person name="Lipzen A."/>
            <person name="Mereny Z."/>
            <person name="Hegedus B."/>
            <person name="Baldrian P."/>
            <person name="Stursova M."/>
            <person name="Weitz H."/>
            <person name="Taylor A."/>
            <person name="Grigoriev I.V."/>
            <person name="Nagy L.G."/>
            <person name="Martin F."/>
            <person name="Kauserud H."/>
        </authorList>
    </citation>
    <scope>NUCLEOTIDE SEQUENCE</scope>
    <source>
        <strain evidence="2">CBHHK182m</strain>
    </source>
</reference>
<dbReference type="EMBL" id="JARKIB010000073">
    <property type="protein sequence ID" value="KAJ7748429.1"/>
    <property type="molecule type" value="Genomic_DNA"/>
</dbReference>
<name>A0AAD7IR03_9AGAR</name>